<feature type="domain" description="Terminase large subunit-like endonuclease" evidence="2">
    <location>
        <begin position="266"/>
        <end position="551"/>
    </location>
</feature>
<dbReference type="PANTHER" id="PTHR41287">
    <property type="match status" value="1"/>
</dbReference>
<name>A0ABV6N2Y6_9PSEU</name>
<dbReference type="PANTHER" id="PTHR41287:SF1">
    <property type="entry name" value="PROTEIN YMFN"/>
    <property type="match status" value="1"/>
</dbReference>
<dbReference type="RefSeq" id="WP_273937162.1">
    <property type="nucleotide sequence ID" value="NZ_CP097263.1"/>
</dbReference>
<proteinExistence type="predicted"/>
<sequence length="569" mass="62315">MTETPSQARAPDLQLAPEVLWYLESRGIPLPECPPKLATPSPGEVDGARFDASRVDKVLKVFSLLRHTQGKWAGRPLKPDPWQVAYILCPVFGWVRRNDDGDWVRVVRRLYVDIPRKNGKTTTAGGIATYLTAADDEAGAQVYAVAAGRDQARFCFDPVKAMAEKSPALSRFVKTRQSRIVHEPSGSYFAVVSRVAELLHGANIHGAVVDELHVHATPDLVETVETGTGSRTQPLVLIITTADDGRQHTIYARRRDYVEQVARRALTDDSLYGVVWAADEQDDPFDEATWRKANPGYGVSPSREYLRQAANEAKQSPADLAKFLRLHLGLRTKQETRFIDMAAWDANASLVDTAALVGKTCYGGLDLAATSDLTALCWVFPDGTGGHDALWRLWVPEAALPALSRRTHGQADVWARQGLLTVTPGDVADYDYIRAAINADRERYVVEAIAYDPWNATQLVTDLVGDDAPMVKMRQGFASMSAPCKEFQRVVLDGSADRPRFRHGGNGAIRWQVDNLGVEMDAAGNVKPSKKTSGDKIDGVVAAIMALDQATRAAGDAHSMYDSADLLVL</sequence>
<dbReference type="InterPro" id="IPR046462">
    <property type="entry name" value="TerL_nuclease"/>
</dbReference>
<keyword evidence="4" id="KW-1185">Reference proteome</keyword>
<accession>A0ABV6N2Y6</accession>
<comment type="caution">
    <text evidence="3">The sequence shown here is derived from an EMBL/GenBank/DDBJ whole genome shotgun (WGS) entry which is preliminary data.</text>
</comment>
<dbReference type="EMBL" id="JBHLUD010000013">
    <property type="protein sequence ID" value="MFC0546922.1"/>
    <property type="molecule type" value="Genomic_DNA"/>
</dbReference>
<reference evidence="3 4" key="1">
    <citation type="submission" date="2024-09" db="EMBL/GenBank/DDBJ databases">
        <authorList>
            <person name="Sun Q."/>
            <person name="Mori K."/>
        </authorList>
    </citation>
    <scope>NUCLEOTIDE SEQUENCE [LARGE SCALE GENOMIC DNA]</scope>
    <source>
        <strain evidence="3 4">TBRC 1432</strain>
    </source>
</reference>
<organism evidence="3 4">
    <name type="scientific">Kutzneria chonburiensis</name>
    <dbReference type="NCBI Taxonomy" id="1483604"/>
    <lineage>
        <taxon>Bacteria</taxon>
        <taxon>Bacillati</taxon>
        <taxon>Actinomycetota</taxon>
        <taxon>Actinomycetes</taxon>
        <taxon>Pseudonocardiales</taxon>
        <taxon>Pseudonocardiaceae</taxon>
        <taxon>Kutzneria</taxon>
    </lineage>
</organism>
<feature type="domain" description="Terminase large subunit-like ATPase" evidence="1">
    <location>
        <begin position="81"/>
        <end position="258"/>
    </location>
</feature>
<dbReference type="Pfam" id="PF20441">
    <property type="entry name" value="TerL_nuclease"/>
    <property type="match status" value="1"/>
</dbReference>
<dbReference type="InterPro" id="IPR005021">
    <property type="entry name" value="Terminase_largesu-like"/>
</dbReference>
<dbReference type="Proteomes" id="UP001589810">
    <property type="component" value="Unassembled WGS sequence"/>
</dbReference>
<dbReference type="Gene3D" id="3.40.50.300">
    <property type="entry name" value="P-loop containing nucleotide triphosphate hydrolases"/>
    <property type="match status" value="1"/>
</dbReference>
<evidence type="ECO:0000313" key="4">
    <source>
        <dbReference type="Proteomes" id="UP001589810"/>
    </source>
</evidence>
<evidence type="ECO:0000259" key="1">
    <source>
        <dbReference type="Pfam" id="PF03354"/>
    </source>
</evidence>
<dbReference type="InterPro" id="IPR027417">
    <property type="entry name" value="P-loop_NTPase"/>
</dbReference>
<protein>
    <submittedName>
        <fullName evidence="3">Terminase large subunit</fullName>
    </submittedName>
</protein>
<evidence type="ECO:0000259" key="2">
    <source>
        <dbReference type="Pfam" id="PF20441"/>
    </source>
</evidence>
<gene>
    <name evidence="3" type="ORF">ACFFH7_35810</name>
</gene>
<evidence type="ECO:0000313" key="3">
    <source>
        <dbReference type="EMBL" id="MFC0546922.1"/>
    </source>
</evidence>
<dbReference type="Pfam" id="PF03354">
    <property type="entry name" value="TerL_ATPase"/>
    <property type="match status" value="1"/>
</dbReference>
<dbReference type="InterPro" id="IPR046461">
    <property type="entry name" value="TerL_ATPase"/>
</dbReference>